<dbReference type="GO" id="GO:0008649">
    <property type="term" value="F:rRNA methyltransferase activity"/>
    <property type="evidence" value="ECO:0007669"/>
    <property type="project" value="InterPro"/>
</dbReference>
<dbReference type="Pfam" id="PF22458">
    <property type="entry name" value="RsmF-B_ferredox"/>
    <property type="match status" value="1"/>
</dbReference>
<dbReference type="Proteomes" id="UP000182517">
    <property type="component" value="Chromosome"/>
</dbReference>
<keyword evidence="16" id="KW-1185">Reference proteome</keyword>
<dbReference type="NCBIfam" id="NF011494">
    <property type="entry name" value="PRK14902.1"/>
    <property type="match status" value="1"/>
</dbReference>
<name>A0A1L3GQT7_9BACT</name>
<dbReference type="InterPro" id="IPR004573">
    <property type="entry name" value="rRNA_ssu_MeTfrase_B"/>
</dbReference>
<evidence type="ECO:0000256" key="13">
    <source>
        <dbReference type="PROSITE-ProRule" id="PRU01023"/>
    </source>
</evidence>
<dbReference type="GO" id="GO:0006355">
    <property type="term" value="P:regulation of DNA-templated transcription"/>
    <property type="evidence" value="ECO:0007669"/>
    <property type="project" value="InterPro"/>
</dbReference>
<dbReference type="SUPFAM" id="SSF53335">
    <property type="entry name" value="S-adenosyl-L-methionine-dependent methyltransferases"/>
    <property type="match status" value="1"/>
</dbReference>
<dbReference type="NCBIfam" id="TIGR00563">
    <property type="entry name" value="rsmB"/>
    <property type="match status" value="1"/>
</dbReference>
<dbReference type="InterPro" id="IPR029063">
    <property type="entry name" value="SAM-dependent_MTases_sf"/>
</dbReference>
<keyword evidence="6 13" id="KW-0489">Methyltransferase</keyword>
<comment type="subcellular location">
    <subcellularLocation>
        <location evidence="2">Cytoplasm</location>
    </subcellularLocation>
</comment>
<dbReference type="InterPro" id="IPR049560">
    <property type="entry name" value="MeTrfase_RsmB-F_NOP2_cat"/>
</dbReference>
<keyword evidence="9 13" id="KW-0694">RNA-binding</keyword>
<evidence type="ECO:0000256" key="6">
    <source>
        <dbReference type="ARBA" id="ARBA00022603"/>
    </source>
</evidence>
<dbReference type="InterPro" id="IPR023267">
    <property type="entry name" value="RCMT"/>
</dbReference>
<feature type="binding site" evidence="13">
    <location>
        <position position="313"/>
    </location>
    <ligand>
        <name>S-adenosyl-L-methionine</name>
        <dbReference type="ChEBI" id="CHEBI:59789"/>
    </ligand>
</feature>
<keyword evidence="8 13" id="KW-0949">S-adenosyl-L-methionine</keyword>
<keyword evidence="7 13" id="KW-0808">Transferase</keyword>
<evidence type="ECO:0000256" key="5">
    <source>
        <dbReference type="ARBA" id="ARBA00022552"/>
    </source>
</evidence>
<evidence type="ECO:0000256" key="1">
    <source>
        <dbReference type="ARBA" id="ARBA00002724"/>
    </source>
</evidence>
<dbReference type="OrthoDB" id="9810297at2"/>
<dbReference type="KEGG" id="pef:A7E78_10890"/>
<gene>
    <name evidence="15" type="ORF">A7E78_10890</name>
</gene>
<dbReference type="Pfam" id="PF01029">
    <property type="entry name" value="NusB"/>
    <property type="match status" value="1"/>
</dbReference>
<evidence type="ECO:0000256" key="10">
    <source>
        <dbReference type="ARBA" id="ARBA00030399"/>
    </source>
</evidence>
<evidence type="ECO:0000256" key="2">
    <source>
        <dbReference type="ARBA" id="ARBA00004496"/>
    </source>
</evidence>
<reference evidence="15 16" key="1">
    <citation type="journal article" date="2017" name="Genome Announc.">
        <title>Complete Genome Sequences of Two Acetylene-Fermenting Pelobacter acetylenicus Strains.</title>
        <authorList>
            <person name="Sutton J.M."/>
            <person name="Baesman S.M."/>
            <person name="Fierst J.L."/>
            <person name="Poret-Peterson A.T."/>
            <person name="Oremland R.S."/>
            <person name="Dunlap D.S."/>
            <person name="Akob D.M."/>
        </authorList>
    </citation>
    <scope>NUCLEOTIDE SEQUENCE [LARGE SCALE GENOMIC DNA]</scope>
    <source>
        <strain evidence="15 16">SFB93</strain>
    </source>
</reference>
<dbReference type="InterPro" id="IPR006027">
    <property type="entry name" value="NusB_RsmB_TIM44"/>
</dbReference>
<dbReference type="InterPro" id="IPR001678">
    <property type="entry name" value="MeTrfase_RsmB-F_NOP2_dom"/>
</dbReference>
<dbReference type="InterPro" id="IPR054728">
    <property type="entry name" value="RsmB-like_ferredoxin"/>
</dbReference>
<evidence type="ECO:0000313" key="16">
    <source>
        <dbReference type="Proteomes" id="UP000182517"/>
    </source>
</evidence>
<dbReference type="PROSITE" id="PS51686">
    <property type="entry name" value="SAM_MT_RSMB_NOP"/>
    <property type="match status" value="1"/>
</dbReference>
<dbReference type="RefSeq" id="WP_072284333.1">
    <property type="nucleotide sequence ID" value="NZ_CP015519.1"/>
</dbReference>
<dbReference type="PANTHER" id="PTHR22807:SF53">
    <property type="entry name" value="RIBOSOMAL RNA SMALL SUBUNIT METHYLTRANSFERASE B-RELATED"/>
    <property type="match status" value="1"/>
</dbReference>
<dbReference type="STRING" id="1842532.A7E78_10890"/>
<organism evidence="15 16">
    <name type="scientific">Syntrophotalea acetylenivorans</name>
    <dbReference type="NCBI Taxonomy" id="1842532"/>
    <lineage>
        <taxon>Bacteria</taxon>
        <taxon>Pseudomonadati</taxon>
        <taxon>Thermodesulfobacteriota</taxon>
        <taxon>Desulfuromonadia</taxon>
        <taxon>Desulfuromonadales</taxon>
        <taxon>Syntrophotaleaceae</taxon>
        <taxon>Syntrophotalea</taxon>
    </lineage>
</organism>
<evidence type="ECO:0000256" key="8">
    <source>
        <dbReference type="ARBA" id="ARBA00022691"/>
    </source>
</evidence>
<dbReference type="CDD" id="cd02440">
    <property type="entry name" value="AdoMet_MTases"/>
    <property type="match status" value="1"/>
</dbReference>
<feature type="domain" description="SAM-dependent MTase RsmB/NOP-type" evidence="14">
    <location>
        <begin position="173"/>
        <end position="450"/>
    </location>
</feature>
<proteinExistence type="inferred from homology"/>
<feature type="binding site" evidence="13">
    <location>
        <position position="286"/>
    </location>
    <ligand>
        <name>S-adenosyl-L-methionine</name>
        <dbReference type="ChEBI" id="CHEBI:59789"/>
    </ligand>
</feature>
<evidence type="ECO:0000256" key="12">
    <source>
        <dbReference type="ARBA" id="ARBA00047283"/>
    </source>
</evidence>
<dbReference type="PRINTS" id="PR02008">
    <property type="entry name" value="RCMTFAMILY"/>
</dbReference>
<feature type="binding site" evidence="13">
    <location>
        <begin position="262"/>
        <end position="268"/>
    </location>
    <ligand>
        <name>S-adenosyl-L-methionine</name>
        <dbReference type="ChEBI" id="CHEBI:59789"/>
    </ligand>
</feature>
<dbReference type="Gene3D" id="3.40.50.150">
    <property type="entry name" value="Vaccinia Virus protein VP39"/>
    <property type="match status" value="1"/>
</dbReference>
<dbReference type="AlphaFoldDB" id="A0A1L3GQT7"/>
<keyword evidence="5" id="KW-0698">rRNA processing</keyword>
<dbReference type="EC" id="2.1.1.176" evidence="3"/>
<evidence type="ECO:0000256" key="3">
    <source>
        <dbReference type="ARBA" id="ARBA00012140"/>
    </source>
</evidence>
<evidence type="ECO:0000256" key="4">
    <source>
        <dbReference type="ARBA" id="ARBA00022490"/>
    </source>
</evidence>
<dbReference type="InterPro" id="IPR035926">
    <property type="entry name" value="NusB-like_sf"/>
</dbReference>
<protein>
    <recommendedName>
        <fullName evidence="3">16S rRNA (cytosine(967)-C(5))-methyltransferase</fullName>
        <ecNumber evidence="3">2.1.1.176</ecNumber>
    </recommendedName>
    <alternativeName>
        <fullName evidence="10">16S rRNA m5C967 methyltransferase</fullName>
    </alternativeName>
    <alternativeName>
        <fullName evidence="11">rRNA (cytosine-C(5)-)-methyltransferase RsmB</fullName>
    </alternativeName>
</protein>
<evidence type="ECO:0000256" key="11">
    <source>
        <dbReference type="ARBA" id="ARBA00031088"/>
    </source>
</evidence>
<dbReference type="Pfam" id="PF01189">
    <property type="entry name" value="Methyltr_RsmB-F"/>
    <property type="match status" value="1"/>
</dbReference>
<dbReference type="Gene3D" id="1.10.940.10">
    <property type="entry name" value="NusB-like"/>
    <property type="match status" value="1"/>
</dbReference>
<comment type="function">
    <text evidence="1">Specifically methylates the cytosine at position 967 (m5C967) of 16S rRNA.</text>
</comment>
<comment type="catalytic activity">
    <reaction evidence="12">
        <text>cytidine(967) in 16S rRNA + S-adenosyl-L-methionine = 5-methylcytidine(967) in 16S rRNA + S-adenosyl-L-homocysteine + H(+)</text>
        <dbReference type="Rhea" id="RHEA:42748"/>
        <dbReference type="Rhea" id="RHEA-COMP:10219"/>
        <dbReference type="Rhea" id="RHEA-COMP:10220"/>
        <dbReference type="ChEBI" id="CHEBI:15378"/>
        <dbReference type="ChEBI" id="CHEBI:57856"/>
        <dbReference type="ChEBI" id="CHEBI:59789"/>
        <dbReference type="ChEBI" id="CHEBI:74483"/>
        <dbReference type="ChEBI" id="CHEBI:82748"/>
        <dbReference type="EC" id="2.1.1.176"/>
    </reaction>
</comment>
<keyword evidence="4" id="KW-0963">Cytoplasm</keyword>
<evidence type="ECO:0000259" key="14">
    <source>
        <dbReference type="PROSITE" id="PS51686"/>
    </source>
</evidence>
<evidence type="ECO:0000256" key="9">
    <source>
        <dbReference type="ARBA" id="ARBA00022884"/>
    </source>
</evidence>
<dbReference type="EMBL" id="CP015519">
    <property type="protein sequence ID" value="APG28309.1"/>
    <property type="molecule type" value="Genomic_DNA"/>
</dbReference>
<dbReference type="PANTHER" id="PTHR22807">
    <property type="entry name" value="NOP2 YEAST -RELATED NOL1/NOP2/FMU SUN DOMAIN-CONTAINING"/>
    <property type="match status" value="1"/>
</dbReference>
<dbReference type="SUPFAM" id="SSF48013">
    <property type="entry name" value="NusB-like"/>
    <property type="match status" value="1"/>
</dbReference>
<feature type="binding site" evidence="13">
    <location>
        <position position="332"/>
    </location>
    <ligand>
        <name>S-adenosyl-L-methionine</name>
        <dbReference type="ChEBI" id="CHEBI:59789"/>
    </ligand>
</feature>
<sequence>MKKNDPRKMAWEILARVEEGMFSDLALDAALSNASQLEDRDRALLTELVYGVLRYRGRLDFALSHCCSQPLRKVEPAVLRLLRLGCYQILLLDRIPVRAAVHETVELAKRLGLSRATGFVNGILRAVDRRRESIPWPDPRKAPLAHLQHVLSLPKWLAQTWLKEFGAAEALALAEAMLQVAPFTVRVNSLQQGREEFLAALTDAGYQAMATAYAPEGISIEGGGSRRLPGDDRGAYQLQDQASMLIAHLLAPQPGERLLDACAAPGGKTTHLAALADNRAEIMALDISAARLALVEQSALRLGTQGISCRAWDLTAAPDFLKNGSFDGILVDAPCSGLGTLRRNPESRWRRQPADLAVNAERQLAILSRAAPLLRTGGRLVYSLCTFTQEETEGVVQKFLAAYPEFERIDLRLQVPEAWRELFDEQGALRTWPHHHGGMDAFFAVGFRRKA</sequence>
<dbReference type="GO" id="GO:0005737">
    <property type="term" value="C:cytoplasm"/>
    <property type="evidence" value="ECO:0007669"/>
    <property type="project" value="UniProtKB-SubCell"/>
</dbReference>
<evidence type="ECO:0000256" key="7">
    <source>
        <dbReference type="ARBA" id="ARBA00022679"/>
    </source>
</evidence>
<feature type="active site" description="Nucleophile" evidence="13">
    <location>
        <position position="385"/>
    </location>
</feature>
<evidence type="ECO:0000313" key="15">
    <source>
        <dbReference type="EMBL" id="APG28309.1"/>
    </source>
</evidence>
<dbReference type="GO" id="GO:0003723">
    <property type="term" value="F:RNA binding"/>
    <property type="evidence" value="ECO:0007669"/>
    <property type="project" value="UniProtKB-UniRule"/>
</dbReference>
<accession>A0A1L3GQT7</accession>
<comment type="similarity">
    <text evidence="13">Belongs to the class I-like SAM-binding methyltransferase superfamily. RsmB/NOP family.</text>
</comment>